<keyword evidence="3" id="KW-1185">Reference proteome</keyword>
<dbReference type="GeneID" id="111364475"/>
<keyword evidence="2" id="KW-0732">Signal</keyword>
<evidence type="ECO:0000256" key="1">
    <source>
        <dbReference type="SAM" id="MobiDB-lite"/>
    </source>
</evidence>
<dbReference type="RefSeq" id="XP_022837136.1">
    <property type="nucleotide sequence ID" value="XM_022981368.1"/>
</dbReference>
<gene>
    <name evidence="4" type="primary">LOC111364475</name>
</gene>
<sequence length="242" mass="24071">MKYFIAISLLVAVASAGMVKPVGSELAELQEIIAAINSPSTDPATAAALEEMLLDVLGIKPEPVDIGPAIIDAGHHPISIGPAIIDYPLPDGALAEEPVVPGPAVVAPVPAEVAPVAPAAPAAPLVQIVLNINQAAAEASPVAVGPAINRPTPESSVPAGPAINRPTPEASVPAGPAINRPTPEASLPVLPIGVVAPGAVKPTKPVFVLPEAGVSPVRPVKPVFVIPEAVGSPVKPSKPVVA</sequence>
<dbReference type="OrthoDB" id="7491799at2759"/>
<feature type="chain" id="PRO_5039930872" evidence="2">
    <location>
        <begin position="17"/>
        <end position="242"/>
    </location>
</feature>
<reference evidence="4" key="1">
    <citation type="submission" date="2025-08" db="UniProtKB">
        <authorList>
            <consortium name="RefSeq"/>
        </authorList>
    </citation>
    <scope>IDENTIFICATION</scope>
    <source>
        <strain evidence="4">Ishihara</strain>
        <tissue evidence="4">Whole body</tissue>
    </source>
</reference>
<dbReference type="KEGG" id="sliu:111364475"/>
<evidence type="ECO:0000256" key="2">
    <source>
        <dbReference type="SAM" id="SignalP"/>
    </source>
</evidence>
<protein>
    <submittedName>
        <fullName evidence="4">Protein app1-like</fullName>
    </submittedName>
</protein>
<evidence type="ECO:0000313" key="3">
    <source>
        <dbReference type="Proteomes" id="UP000301870"/>
    </source>
</evidence>
<name>A0A9J7EWD4_SPOLT</name>
<feature type="signal peptide" evidence="2">
    <location>
        <begin position="1"/>
        <end position="16"/>
    </location>
</feature>
<accession>A0A9J7EWD4</accession>
<evidence type="ECO:0000313" key="4">
    <source>
        <dbReference type="RefSeq" id="XP_022837136.1"/>
    </source>
</evidence>
<proteinExistence type="predicted"/>
<organism evidence="3 4">
    <name type="scientific">Spodoptera litura</name>
    <name type="common">Asian cotton leafworm</name>
    <dbReference type="NCBI Taxonomy" id="69820"/>
    <lineage>
        <taxon>Eukaryota</taxon>
        <taxon>Metazoa</taxon>
        <taxon>Ecdysozoa</taxon>
        <taxon>Arthropoda</taxon>
        <taxon>Hexapoda</taxon>
        <taxon>Insecta</taxon>
        <taxon>Pterygota</taxon>
        <taxon>Neoptera</taxon>
        <taxon>Endopterygota</taxon>
        <taxon>Lepidoptera</taxon>
        <taxon>Glossata</taxon>
        <taxon>Ditrysia</taxon>
        <taxon>Noctuoidea</taxon>
        <taxon>Noctuidae</taxon>
        <taxon>Amphipyrinae</taxon>
        <taxon>Spodoptera</taxon>
    </lineage>
</organism>
<feature type="region of interest" description="Disordered" evidence="1">
    <location>
        <begin position="153"/>
        <end position="179"/>
    </location>
</feature>
<dbReference type="Proteomes" id="UP000301870">
    <property type="component" value="Chromosome 1"/>
</dbReference>
<dbReference type="AlphaFoldDB" id="A0A9J7EWD4"/>